<dbReference type="EMBL" id="JAAMPI010000123">
    <property type="protein sequence ID" value="KAF4635376.1"/>
    <property type="molecule type" value="Genomic_DNA"/>
</dbReference>
<comment type="caution">
    <text evidence="2">The sequence shown here is derived from an EMBL/GenBank/DDBJ whole genome shotgun (WGS) entry which is preliminary data.</text>
</comment>
<feature type="region of interest" description="Disordered" evidence="1">
    <location>
        <begin position="328"/>
        <end position="352"/>
    </location>
</feature>
<name>A0A8H4RUK6_9HELO</name>
<protein>
    <submittedName>
        <fullName evidence="2">Uncharacterized protein</fullName>
    </submittedName>
</protein>
<sequence length="352" mass="39210">MRFLPLGSRGIKTRAEPKSRLVRNVLQLPRPSYPPLAINMSSDPPRFGRHPGRLAKEGKQQTQSHVQNSLTISKTADTNPLQISTTPIKAPSANSAVTIFHTLNADLRALASLFVFLEPSNKGVAESIALQASQQRLIQQWNAAGKVELVYIFGPLPVLAGLGQIDSAIRTLLGCEIVKYSGKASQSEDNPEHDRQISVDPEVRHFVQSQDDTIVWKVEALRLICRSFPRHGITEPTLFAVSGRSHLPILEHVLTYFEDLTFFKSWSAIELRQIIETLESSSYFSGVIWKNKTVSIAEVISKFLPGEPEDLQLSARLQFRKMLIARSFPRRPGEGPKEWIDKGGGTRLDAES</sequence>
<evidence type="ECO:0000313" key="2">
    <source>
        <dbReference type="EMBL" id="KAF4635376.1"/>
    </source>
</evidence>
<reference evidence="2 3" key="1">
    <citation type="submission" date="2020-03" db="EMBL/GenBank/DDBJ databases">
        <title>Draft Genome Sequence of Cudoniella acicularis.</title>
        <authorList>
            <person name="Buettner E."/>
            <person name="Kellner H."/>
        </authorList>
    </citation>
    <scope>NUCLEOTIDE SEQUENCE [LARGE SCALE GENOMIC DNA]</scope>
    <source>
        <strain evidence="2 3">DSM 108380</strain>
    </source>
</reference>
<dbReference type="Proteomes" id="UP000566819">
    <property type="component" value="Unassembled WGS sequence"/>
</dbReference>
<feature type="compositionally biased region" description="Basic and acidic residues" evidence="1">
    <location>
        <begin position="331"/>
        <end position="341"/>
    </location>
</feature>
<proteinExistence type="predicted"/>
<evidence type="ECO:0000256" key="1">
    <source>
        <dbReference type="SAM" id="MobiDB-lite"/>
    </source>
</evidence>
<organism evidence="2 3">
    <name type="scientific">Cudoniella acicularis</name>
    <dbReference type="NCBI Taxonomy" id="354080"/>
    <lineage>
        <taxon>Eukaryota</taxon>
        <taxon>Fungi</taxon>
        <taxon>Dikarya</taxon>
        <taxon>Ascomycota</taxon>
        <taxon>Pezizomycotina</taxon>
        <taxon>Leotiomycetes</taxon>
        <taxon>Helotiales</taxon>
        <taxon>Tricladiaceae</taxon>
        <taxon>Cudoniella</taxon>
    </lineage>
</organism>
<evidence type="ECO:0000313" key="3">
    <source>
        <dbReference type="Proteomes" id="UP000566819"/>
    </source>
</evidence>
<dbReference type="OrthoDB" id="5427984at2759"/>
<keyword evidence="3" id="KW-1185">Reference proteome</keyword>
<gene>
    <name evidence="2" type="ORF">G7Y89_g2725</name>
</gene>
<dbReference type="AlphaFoldDB" id="A0A8H4RUK6"/>
<accession>A0A8H4RUK6</accession>